<name>A0ABV5R5I4_9ACTN</name>
<feature type="domain" description="ABC transmembrane type-1" evidence="6">
    <location>
        <begin position="103"/>
        <end position="314"/>
    </location>
</feature>
<feature type="transmembrane region" description="Helical" evidence="5">
    <location>
        <begin position="105"/>
        <end position="130"/>
    </location>
</feature>
<reference evidence="7 8" key="1">
    <citation type="submission" date="2024-09" db="EMBL/GenBank/DDBJ databases">
        <authorList>
            <person name="Sun Q."/>
            <person name="Mori K."/>
        </authorList>
    </citation>
    <scope>NUCLEOTIDE SEQUENCE [LARGE SCALE GENOMIC DNA]</scope>
    <source>
        <strain evidence="7 8">JCM 3331</strain>
    </source>
</reference>
<keyword evidence="5" id="KW-0813">Transport</keyword>
<dbReference type="CDD" id="cd06261">
    <property type="entry name" value="TM_PBP2"/>
    <property type="match status" value="1"/>
</dbReference>
<protein>
    <submittedName>
        <fullName evidence="7">ABC transporter permease</fullName>
    </submittedName>
</protein>
<keyword evidence="3 5" id="KW-1133">Transmembrane helix</keyword>
<dbReference type="PANTHER" id="PTHR43376">
    <property type="entry name" value="OLIGOPEPTIDE TRANSPORT SYSTEM PERMEASE PROTEIN"/>
    <property type="match status" value="1"/>
</dbReference>
<accession>A0ABV5R5I4</accession>
<dbReference type="Proteomes" id="UP001589710">
    <property type="component" value="Unassembled WGS sequence"/>
</dbReference>
<evidence type="ECO:0000313" key="7">
    <source>
        <dbReference type="EMBL" id="MFB9572229.1"/>
    </source>
</evidence>
<feature type="transmembrane region" description="Helical" evidence="5">
    <location>
        <begin position="295"/>
        <end position="314"/>
    </location>
</feature>
<keyword evidence="2 5" id="KW-0812">Transmembrane</keyword>
<evidence type="ECO:0000256" key="5">
    <source>
        <dbReference type="RuleBase" id="RU363032"/>
    </source>
</evidence>
<dbReference type="RefSeq" id="WP_345519020.1">
    <property type="nucleotide sequence ID" value="NZ_BAAAXD010000051.1"/>
</dbReference>
<feature type="transmembrane region" description="Helical" evidence="5">
    <location>
        <begin position="185"/>
        <end position="207"/>
    </location>
</feature>
<feature type="transmembrane region" description="Helical" evidence="5">
    <location>
        <begin position="7"/>
        <end position="24"/>
    </location>
</feature>
<dbReference type="EMBL" id="JBHMCG010000036">
    <property type="protein sequence ID" value="MFB9572229.1"/>
    <property type="molecule type" value="Genomic_DNA"/>
</dbReference>
<comment type="similarity">
    <text evidence="5">Belongs to the binding-protein-dependent transport system permease family.</text>
</comment>
<gene>
    <name evidence="7" type="ORF">ACFFTL_07805</name>
</gene>
<evidence type="ECO:0000313" key="8">
    <source>
        <dbReference type="Proteomes" id="UP001589710"/>
    </source>
</evidence>
<keyword evidence="4 5" id="KW-0472">Membrane</keyword>
<dbReference type="InterPro" id="IPR035906">
    <property type="entry name" value="MetI-like_sf"/>
</dbReference>
<evidence type="ECO:0000256" key="3">
    <source>
        <dbReference type="ARBA" id="ARBA00022989"/>
    </source>
</evidence>
<organism evidence="7 8">
    <name type="scientific">Streptomyces yanii</name>
    <dbReference type="NCBI Taxonomy" id="78510"/>
    <lineage>
        <taxon>Bacteria</taxon>
        <taxon>Bacillati</taxon>
        <taxon>Actinomycetota</taxon>
        <taxon>Actinomycetes</taxon>
        <taxon>Kitasatosporales</taxon>
        <taxon>Streptomycetaceae</taxon>
        <taxon>Streptomyces</taxon>
    </lineage>
</organism>
<dbReference type="InterPro" id="IPR000515">
    <property type="entry name" value="MetI-like"/>
</dbReference>
<sequence>MPLLRRAGFYLAAAWAAITANFLIPRLMPGDPAEVILRQFQKTSGGEQLPPGAIDNIRALFGDPKANLFQQYLDYLDNLAHLDFGVSVSRFPVPVSDLIAAGLPWTLMLAGVSTVLAFVIGVVLGIVTGWRPGRLTDSVMTPLAMFTTAVPYFWVALLAVWVLAFHLHWFPLSGGYSPDEATGSFGYLLSVLRYGILPVATIVFASAGSWLMGMRNMTVTTISEDYVQLGRAKGLSTWRVMTRYGARNAILPSFTSFALALGHVVGGSLLTEMVFSYPGIGFLLFDAIDKRDYPLMQAVFLLITLATLCANFVADSVYSLLDPRTREVS</sequence>
<feature type="transmembrane region" description="Helical" evidence="5">
    <location>
        <begin position="142"/>
        <end position="165"/>
    </location>
</feature>
<dbReference type="Pfam" id="PF00528">
    <property type="entry name" value="BPD_transp_1"/>
    <property type="match status" value="1"/>
</dbReference>
<dbReference type="SUPFAM" id="SSF161098">
    <property type="entry name" value="MetI-like"/>
    <property type="match status" value="1"/>
</dbReference>
<dbReference type="PANTHER" id="PTHR43376:SF1">
    <property type="entry name" value="OLIGOPEPTIDE TRANSPORT SYSTEM PERMEASE PROTEIN"/>
    <property type="match status" value="1"/>
</dbReference>
<comment type="caution">
    <text evidence="7">The sequence shown here is derived from an EMBL/GenBank/DDBJ whole genome shotgun (WGS) entry which is preliminary data.</text>
</comment>
<evidence type="ECO:0000256" key="4">
    <source>
        <dbReference type="ARBA" id="ARBA00023136"/>
    </source>
</evidence>
<keyword evidence="8" id="KW-1185">Reference proteome</keyword>
<dbReference type="Gene3D" id="1.10.3720.10">
    <property type="entry name" value="MetI-like"/>
    <property type="match status" value="1"/>
</dbReference>
<evidence type="ECO:0000256" key="1">
    <source>
        <dbReference type="ARBA" id="ARBA00004141"/>
    </source>
</evidence>
<feature type="transmembrane region" description="Helical" evidence="5">
    <location>
        <begin position="249"/>
        <end position="275"/>
    </location>
</feature>
<proteinExistence type="inferred from homology"/>
<evidence type="ECO:0000259" key="6">
    <source>
        <dbReference type="PROSITE" id="PS50928"/>
    </source>
</evidence>
<evidence type="ECO:0000256" key="2">
    <source>
        <dbReference type="ARBA" id="ARBA00022692"/>
    </source>
</evidence>
<dbReference type="PROSITE" id="PS50928">
    <property type="entry name" value="ABC_TM1"/>
    <property type="match status" value="1"/>
</dbReference>
<comment type="subcellular location">
    <subcellularLocation>
        <location evidence="5">Cell membrane</location>
        <topology evidence="5">Multi-pass membrane protein</topology>
    </subcellularLocation>
    <subcellularLocation>
        <location evidence="1">Membrane</location>
        <topology evidence="1">Multi-pass membrane protein</topology>
    </subcellularLocation>
</comment>